<dbReference type="InterPro" id="IPR019777">
    <property type="entry name" value="Form_AcTrfase_GR_CS"/>
</dbReference>
<keyword evidence="3 12" id="KW-0963">Cytoplasm</keyword>
<dbReference type="AlphaFoldDB" id="A0A0E9LVW0"/>
<dbReference type="OrthoDB" id="9803969at2"/>
<organism evidence="15 16">
    <name type="scientific">Geofilum rubicundum JCM 15548</name>
    <dbReference type="NCBI Taxonomy" id="1236989"/>
    <lineage>
        <taxon>Bacteria</taxon>
        <taxon>Pseudomonadati</taxon>
        <taxon>Bacteroidota</taxon>
        <taxon>Bacteroidia</taxon>
        <taxon>Marinilabiliales</taxon>
        <taxon>Marinilabiliaceae</taxon>
        <taxon>Geofilum</taxon>
    </lineage>
</organism>
<evidence type="ECO:0000313" key="16">
    <source>
        <dbReference type="Proteomes" id="UP000032900"/>
    </source>
</evidence>
<comment type="caution">
    <text evidence="15">The sequence shown here is derived from an EMBL/GenBank/DDBJ whole genome shotgun (WGS) entry which is preliminary data.</text>
</comment>
<evidence type="ECO:0000256" key="7">
    <source>
        <dbReference type="ARBA" id="ARBA00023315"/>
    </source>
</evidence>
<keyword evidence="5 10" id="KW-0556">Organic radical</keyword>
<dbReference type="PROSITE" id="PS51149">
    <property type="entry name" value="GLY_RADICAL_2"/>
    <property type="match status" value="1"/>
</dbReference>
<feature type="active site" description="Cysteine radical intermediate" evidence="9">
    <location>
        <position position="402"/>
    </location>
</feature>
<evidence type="ECO:0000256" key="10">
    <source>
        <dbReference type="PIRSR" id="PIRSR000379-2"/>
    </source>
</evidence>
<dbReference type="Proteomes" id="UP000032900">
    <property type="component" value="Unassembled WGS sequence"/>
</dbReference>
<proteinExistence type="inferred from homology"/>
<dbReference type="Pfam" id="PF02901">
    <property type="entry name" value="PFL-like"/>
    <property type="match status" value="1"/>
</dbReference>
<evidence type="ECO:0000256" key="4">
    <source>
        <dbReference type="ARBA" id="ARBA00022679"/>
    </source>
</evidence>
<keyword evidence="16" id="KW-1185">Reference proteome</keyword>
<evidence type="ECO:0000256" key="5">
    <source>
        <dbReference type="ARBA" id="ARBA00022818"/>
    </source>
</evidence>
<sequence>MFKSGNWQNAIDVRDFVLKNVRPYDGEGDFLCDATERTDHLWKICLDAISEERANNGVLAIDNETVSGVASHAAGYIDKDKEIIVGLQTDQLLKRAMKPYGGIAVVEKACQEHGLEVSDRVKDIFRNYAKTHNDGVFDVYTPEIRLFRSLGILTGLPDNYARGRIIGDYRRVALYGVNRLIENKKLDMLGLTGPMNDERIRLREEVAEQIKALGELNKLGEIYGLDLSRPAQNATEAVQWVYMAYLSAVKEQDGAAMSLGNVSSFLDIYIEQDIQMGVISESFAQELIDQFVMKLRMVRHLRMDAYNEIFAGDPTWVTEAIGGRLADGRHKVTKTSFRFLQTLYNLGPSPEPNMTVLWSPQLPEGFKKFCAQVSIDTSSIQYENDDLMQCTRNSDDYGIACCVSFQEIGKQIQFFGARTNLAKTLLLAINGGRCELSGKQVIPNIPELKSEVLDFDEVMGNFKLAMREVARVYNDSMNIIHYMHDKYYYEKVQMALVDTNPKVNLAYGAAGLSIVADSFSAIRHAKVKVVRDEAGISTDFVIDGEFPCYGNDDDRVDVFATEIPAYFNGLLKELPTYKNAEPTLSILTITSNVVYGHKTGATPDGRAKGVAFAPGGNPMHGRDKSGAVASLSSVSKIDYKDSLDGISNTFSIVPKTLGVDKEQRKENLVSIMDGYFSKDAHHLNVNVLNREMLEDAMEHPENYPQLTIRVSGYAVNFVRLTRAQQQDVIARSFFETI</sequence>
<evidence type="ECO:0000313" key="15">
    <source>
        <dbReference type="EMBL" id="GAO29369.1"/>
    </source>
</evidence>
<dbReference type="UniPathway" id="UPA00920">
    <property type="reaction ID" value="UER00891"/>
</dbReference>
<keyword evidence="4 12" id="KW-0808">Transferase</keyword>
<dbReference type="SUPFAM" id="SSF51998">
    <property type="entry name" value="PFL-like glycyl radical enzymes"/>
    <property type="match status" value="1"/>
</dbReference>
<dbReference type="CDD" id="cd01678">
    <property type="entry name" value="PFL1"/>
    <property type="match status" value="1"/>
</dbReference>
<dbReference type="PANTHER" id="PTHR30191:SF0">
    <property type="entry name" value="FORMATE ACETYLTRANSFERASE 1"/>
    <property type="match status" value="1"/>
</dbReference>
<comment type="subunit">
    <text evidence="12">Homodimer.</text>
</comment>
<dbReference type="PANTHER" id="PTHR30191">
    <property type="entry name" value="FORMATE ACETYLTRANSFERASE"/>
    <property type="match status" value="1"/>
</dbReference>
<keyword evidence="7 12" id="KW-0012">Acyltransferase</keyword>
<protein>
    <recommendedName>
        <fullName evidence="12">Formate acetyltransferase</fullName>
        <ecNumber evidence="12">2.3.1.54</ecNumber>
    </recommendedName>
    <alternativeName>
        <fullName evidence="12">Pyruvate formate-lyase</fullName>
    </alternativeName>
</protein>
<keyword evidence="15" id="KW-0670">Pyruvate</keyword>
<name>A0A0E9LVW0_9BACT</name>
<dbReference type="RefSeq" id="WP_062123619.1">
    <property type="nucleotide sequence ID" value="NZ_BAZW01000008.1"/>
</dbReference>
<evidence type="ECO:0000256" key="11">
    <source>
        <dbReference type="PROSITE-ProRule" id="PRU00493"/>
    </source>
</evidence>
<evidence type="ECO:0000256" key="6">
    <source>
        <dbReference type="ARBA" id="ARBA00023277"/>
    </source>
</evidence>
<comment type="catalytic activity">
    <reaction evidence="8 12">
        <text>formate + acetyl-CoA = pyruvate + CoA</text>
        <dbReference type="Rhea" id="RHEA:11844"/>
        <dbReference type="ChEBI" id="CHEBI:15361"/>
        <dbReference type="ChEBI" id="CHEBI:15740"/>
        <dbReference type="ChEBI" id="CHEBI:57287"/>
        <dbReference type="ChEBI" id="CHEBI:57288"/>
        <dbReference type="EC" id="2.3.1.54"/>
    </reaction>
</comment>
<dbReference type="PIRSF" id="PIRSF000379">
    <property type="entry name" value="For_Ac_trans_1"/>
    <property type="match status" value="1"/>
</dbReference>
<dbReference type="InterPro" id="IPR004184">
    <property type="entry name" value="PFL_dom"/>
</dbReference>
<dbReference type="STRING" id="1236989.JCM15548_11548"/>
<dbReference type="GO" id="GO:0008861">
    <property type="term" value="F:formate C-acetyltransferase activity"/>
    <property type="evidence" value="ECO:0007669"/>
    <property type="project" value="UniProtKB-UniRule"/>
</dbReference>
<comment type="similarity">
    <text evidence="2 12">Belongs to the glycyl radical enzyme (GRE) family. PFL subfamily.</text>
</comment>
<feature type="domain" description="Glycine radical" evidence="13">
    <location>
        <begin position="614"/>
        <end position="737"/>
    </location>
</feature>
<evidence type="ECO:0000259" key="14">
    <source>
        <dbReference type="PROSITE" id="PS51554"/>
    </source>
</evidence>
<dbReference type="InterPro" id="IPR005949">
    <property type="entry name" value="Form_AcTrfase"/>
</dbReference>
<gene>
    <name evidence="15" type="ORF">JCM15548_11548</name>
</gene>
<dbReference type="InterPro" id="IPR050244">
    <property type="entry name" value="Auton_GlycylRad_Cofactor"/>
</dbReference>
<feature type="domain" description="PFL" evidence="14">
    <location>
        <begin position="1"/>
        <end position="607"/>
    </location>
</feature>
<dbReference type="Gene3D" id="3.20.70.20">
    <property type="match status" value="1"/>
</dbReference>
<dbReference type="GO" id="GO:0005829">
    <property type="term" value="C:cytosol"/>
    <property type="evidence" value="ECO:0007669"/>
    <property type="project" value="TreeGrafter"/>
</dbReference>
<keyword evidence="6 12" id="KW-0119">Carbohydrate metabolism</keyword>
<dbReference type="GO" id="GO:0016829">
    <property type="term" value="F:lyase activity"/>
    <property type="evidence" value="ECO:0007669"/>
    <property type="project" value="UniProtKB-KW"/>
</dbReference>
<dbReference type="PROSITE" id="PS51554">
    <property type="entry name" value="PFL"/>
    <property type="match status" value="1"/>
</dbReference>
<dbReference type="EMBL" id="BAZW01000008">
    <property type="protein sequence ID" value="GAO29369.1"/>
    <property type="molecule type" value="Genomic_DNA"/>
</dbReference>
<dbReference type="NCBIfam" id="TIGR01255">
    <property type="entry name" value="pyr_form_ly_1"/>
    <property type="match status" value="1"/>
</dbReference>
<dbReference type="Pfam" id="PF01228">
    <property type="entry name" value="Gly_radical"/>
    <property type="match status" value="1"/>
</dbReference>
<evidence type="ECO:0000256" key="2">
    <source>
        <dbReference type="ARBA" id="ARBA00008375"/>
    </source>
</evidence>
<comment type="pathway">
    <text evidence="12">Fermentation; pyruvate fermentation; formate from pyruvate: step 1/1.</text>
</comment>
<keyword evidence="12" id="KW-0313">Glucose metabolism</keyword>
<dbReference type="PROSITE" id="PS00850">
    <property type="entry name" value="GLY_RADICAL_1"/>
    <property type="match status" value="1"/>
</dbReference>
<dbReference type="EC" id="2.3.1.54" evidence="12"/>
<evidence type="ECO:0000256" key="9">
    <source>
        <dbReference type="PIRSR" id="PIRSR000379-1"/>
    </source>
</evidence>
<feature type="modified residue" description="Glycine radical" evidence="10 11">
    <location>
        <position position="712"/>
    </location>
</feature>
<dbReference type="InterPro" id="IPR001150">
    <property type="entry name" value="Gly_radical"/>
</dbReference>
<comment type="subcellular location">
    <subcellularLocation>
        <location evidence="1 12">Cytoplasm</location>
    </subcellularLocation>
</comment>
<reference evidence="15 16" key="1">
    <citation type="journal article" date="2015" name="Microbes Environ.">
        <title>Distribution and evolution of nitrogen fixation genes in the phylum bacteroidetes.</title>
        <authorList>
            <person name="Inoue J."/>
            <person name="Oshima K."/>
            <person name="Suda W."/>
            <person name="Sakamoto M."/>
            <person name="Iino T."/>
            <person name="Noda S."/>
            <person name="Hongoh Y."/>
            <person name="Hattori M."/>
            <person name="Ohkuma M."/>
        </authorList>
    </citation>
    <scope>NUCLEOTIDE SEQUENCE [LARGE SCALE GENOMIC DNA]</scope>
    <source>
        <strain evidence="15">JCM 15548</strain>
    </source>
</reference>
<evidence type="ECO:0000256" key="3">
    <source>
        <dbReference type="ARBA" id="ARBA00022490"/>
    </source>
</evidence>
<evidence type="ECO:0000259" key="13">
    <source>
        <dbReference type="PROSITE" id="PS51149"/>
    </source>
</evidence>
<dbReference type="GO" id="GO:0006006">
    <property type="term" value="P:glucose metabolic process"/>
    <property type="evidence" value="ECO:0007669"/>
    <property type="project" value="UniProtKB-UniRule"/>
</dbReference>
<evidence type="ECO:0000256" key="12">
    <source>
        <dbReference type="RuleBase" id="RU368075"/>
    </source>
</evidence>
<evidence type="ECO:0000256" key="8">
    <source>
        <dbReference type="ARBA" id="ARBA00049029"/>
    </source>
</evidence>
<keyword evidence="15" id="KW-0456">Lyase</keyword>
<accession>A0A0E9LVW0</accession>
<evidence type="ECO:0000256" key="1">
    <source>
        <dbReference type="ARBA" id="ARBA00004496"/>
    </source>
</evidence>
<feature type="active site" description="S-acetylcysteine intermediate" evidence="9">
    <location>
        <position position="401"/>
    </location>
</feature>